<dbReference type="InterPro" id="IPR051378">
    <property type="entry name" value="Cell2Cell_Antifungal"/>
</dbReference>
<evidence type="ECO:0000313" key="10">
    <source>
        <dbReference type="EMBL" id="KAF7805223.1"/>
    </source>
</evidence>
<dbReference type="Proteomes" id="UP000634136">
    <property type="component" value="Unassembled WGS sequence"/>
</dbReference>
<keyword evidence="6" id="KW-1015">Disulfide bond</keyword>
<evidence type="ECO:0000256" key="7">
    <source>
        <dbReference type="ARBA" id="ARBA00024184"/>
    </source>
</evidence>
<comment type="caution">
    <text evidence="10">The sequence shown here is derived from an EMBL/GenBank/DDBJ whole genome shotgun (WGS) entry which is preliminary data.</text>
</comment>
<protein>
    <submittedName>
        <fullName evidence="10">Cysteine-rich repeat secretory protein 11-like</fullName>
    </submittedName>
</protein>
<evidence type="ECO:0000256" key="2">
    <source>
        <dbReference type="ARBA" id="ARBA00022581"/>
    </source>
</evidence>
<dbReference type="GO" id="GO:0005886">
    <property type="term" value="C:plasma membrane"/>
    <property type="evidence" value="ECO:0007669"/>
    <property type="project" value="UniProtKB-SubCell"/>
</dbReference>
<dbReference type="PANTHER" id="PTHR32080">
    <property type="entry name" value="ANTIFUNGAL PROTEIN GINKBILOBIN-2-LIKE"/>
    <property type="match status" value="1"/>
</dbReference>
<keyword evidence="11" id="KW-1185">Reference proteome</keyword>
<keyword evidence="3" id="KW-0732">Signal</keyword>
<evidence type="ECO:0000256" key="1">
    <source>
        <dbReference type="ARBA" id="ARBA00004251"/>
    </source>
</evidence>
<gene>
    <name evidence="10" type="ORF">G2W53_044334</name>
</gene>
<comment type="similarity">
    <text evidence="8">Belongs to the cysteine-rich repeat secretory protein family. Plasmodesmata-located proteins (PDLD) subfamily.</text>
</comment>
<evidence type="ECO:0000256" key="5">
    <source>
        <dbReference type="ARBA" id="ARBA00022949"/>
    </source>
</evidence>
<evidence type="ECO:0000256" key="8">
    <source>
        <dbReference type="ARBA" id="ARBA00038393"/>
    </source>
</evidence>
<dbReference type="GO" id="GO:0009506">
    <property type="term" value="C:plasmodesma"/>
    <property type="evidence" value="ECO:0007669"/>
    <property type="project" value="UniProtKB-SubCell"/>
</dbReference>
<dbReference type="PROSITE" id="PS51473">
    <property type="entry name" value="GNK2"/>
    <property type="match status" value="1"/>
</dbReference>
<name>A0A834SJ81_9FABA</name>
<dbReference type="PANTHER" id="PTHR32080:SF6">
    <property type="entry name" value="PLASMODESMATA-LOCATED PROTEIN 4"/>
    <property type="match status" value="1"/>
</dbReference>
<feature type="domain" description="Gnk2-homologous" evidence="9">
    <location>
        <begin position="130"/>
        <end position="227"/>
    </location>
</feature>
<keyword evidence="2" id="KW-0945">Host-virus interaction</keyword>
<organism evidence="10 11">
    <name type="scientific">Senna tora</name>
    <dbReference type="NCBI Taxonomy" id="362788"/>
    <lineage>
        <taxon>Eukaryota</taxon>
        <taxon>Viridiplantae</taxon>
        <taxon>Streptophyta</taxon>
        <taxon>Embryophyta</taxon>
        <taxon>Tracheophyta</taxon>
        <taxon>Spermatophyta</taxon>
        <taxon>Magnoliopsida</taxon>
        <taxon>eudicotyledons</taxon>
        <taxon>Gunneridae</taxon>
        <taxon>Pentapetalae</taxon>
        <taxon>rosids</taxon>
        <taxon>fabids</taxon>
        <taxon>Fabales</taxon>
        <taxon>Fabaceae</taxon>
        <taxon>Caesalpinioideae</taxon>
        <taxon>Cassia clade</taxon>
        <taxon>Senna</taxon>
    </lineage>
</organism>
<accession>A0A834SJ81</accession>
<dbReference type="GO" id="GO:0010497">
    <property type="term" value="P:plasmodesmata-mediated intercellular transport"/>
    <property type="evidence" value="ECO:0007669"/>
    <property type="project" value="TreeGrafter"/>
</dbReference>
<dbReference type="InterPro" id="IPR002902">
    <property type="entry name" value="GNK2"/>
</dbReference>
<dbReference type="InterPro" id="IPR038408">
    <property type="entry name" value="GNK2_sf"/>
</dbReference>
<dbReference type="CDD" id="cd23509">
    <property type="entry name" value="Gnk2-like"/>
    <property type="match status" value="1"/>
</dbReference>
<dbReference type="Pfam" id="PF01657">
    <property type="entry name" value="Stress-antifung"/>
    <property type="match status" value="1"/>
</dbReference>
<keyword evidence="4" id="KW-0677">Repeat</keyword>
<sequence>MELGFAIAAGVERRREEAGKEDGDGADENIAEPGGCVDLDHDGGVFGIEEVFVDTEDELLVPCGVCVTVLVNLGAEFARLMSSTDFYPPTLILLLVEVMMLDFFDCFFLYCHNETWAKGVSDYSYSRLGESESNDDEVVHKVCGGEYYGGEVLEGAFGALISGIDENGNGYYRGYYESVQMMAQCEAHMDTCQCTQCLTHALQQCPHSLSAQIYLPNCFITYVYHPNSFPDLRFQNPPYTLGGKVDLLLTAVWEYAHNIASYLVPFQMSLLYNISETELRSVLSKALKAPRILNASCWLRRGAFI</sequence>
<dbReference type="GO" id="GO:0046739">
    <property type="term" value="P:transport of virus in multicellular host"/>
    <property type="evidence" value="ECO:0007669"/>
    <property type="project" value="TreeGrafter"/>
</dbReference>
<evidence type="ECO:0000313" key="11">
    <source>
        <dbReference type="Proteomes" id="UP000634136"/>
    </source>
</evidence>
<evidence type="ECO:0000256" key="6">
    <source>
        <dbReference type="ARBA" id="ARBA00023157"/>
    </source>
</evidence>
<reference evidence="10" key="1">
    <citation type="submission" date="2020-09" db="EMBL/GenBank/DDBJ databases">
        <title>Genome-Enabled Discovery of Anthraquinone Biosynthesis in Senna tora.</title>
        <authorList>
            <person name="Kang S.-H."/>
            <person name="Pandey R.P."/>
            <person name="Lee C.-M."/>
            <person name="Sim J.-S."/>
            <person name="Jeong J.-T."/>
            <person name="Choi B.-S."/>
            <person name="Jung M."/>
            <person name="Ginzburg D."/>
            <person name="Zhao K."/>
            <person name="Won S.Y."/>
            <person name="Oh T.-J."/>
            <person name="Yu Y."/>
            <person name="Kim N.-H."/>
            <person name="Lee O.R."/>
            <person name="Lee T.-H."/>
            <person name="Bashyal P."/>
            <person name="Kim T.-S."/>
            <person name="Lee W.-H."/>
            <person name="Kawkins C."/>
            <person name="Kim C.-K."/>
            <person name="Kim J.S."/>
            <person name="Ahn B.O."/>
            <person name="Rhee S.Y."/>
            <person name="Sohng J.K."/>
        </authorList>
    </citation>
    <scope>NUCLEOTIDE SEQUENCE</scope>
    <source>
        <tissue evidence="10">Leaf</tissue>
    </source>
</reference>
<dbReference type="AlphaFoldDB" id="A0A834SJ81"/>
<comment type="subcellular location">
    <subcellularLocation>
        <location evidence="7">Cell junction</location>
        <location evidence="7">Plasmodesma</location>
    </subcellularLocation>
    <subcellularLocation>
        <location evidence="1">Cell membrane</location>
        <topology evidence="1">Single-pass type I membrane protein</topology>
    </subcellularLocation>
</comment>
<dbReference type="Gene3D" id="3.30.430.20">
    <property type="entry name" value="Gnk2 domain, C-X8-C-X2-C motif"/>
    <property type="match status" value="1"/>
</dbReference>
<keyword evidence="5" id="KW-0965">Cell junction</keyword>
<dbReference type="EMBL" id="JAAIUW010000013">
    <property type="protein sequence ID" value="KAF7805223.1"/>
    <property type="molecule type" value="Genomic_DNA"/>
</dbReference>
<evidence type="ECO:0000259" key="9">
    <source>
        <dbReference type="PROSITE" id="PS51473"/>
    </source>
</evidence>
<evidence type="ECO:0000256" key="4">
    <source>
        <dbReference type="ARBA" id="ARBA00022737"/>
    </source>
</evidence>
<evidence type="ECO:0000256" key="3">
    <source>
        <dbReference type="ARBA" id="ARBA00022729"/>
    </source>
</evidence>
<proteinExistence type="inferred from homology"/>
<dbReference type="OrthoDB" id="10634200at2759"/>